<evidence type="ECO:0000313" key="2">
    <source>
        <dbReference type="Proteomes" id="UP001519460"/>
    </source>
</evidence>
<protein>
    <submittedName>
        <fullName evidence="1">Uncharacterized protein</fullName>
    </submittedName>
</protein>
<name>A0ABD0L564_9CAEN</name>
<organism evidence="1 2">
    <name type="scientific">Batillaria attramentaria</name>
    <dbReference type="NCBI Taxonomy" id="370345"/>
    <lineage>
        <taxon>Eukaryota</taxon>
        <taxon>Metazoa</taxon>
        <taxon>Spiralia</taxon>
        <taxon>Lophotrochozoa</taxon>
        <taxon>Mollusca</taxon>
        <taxon>Gastropoda</taxon>
        <taxon>Caenogastropoda</taxon>
        <taxon>Sorbeoconcha</taxon>
        <taxon>Cerithioidea</taxon>
        <taxon>Batillariidae</taxon>
        <taxon>Batillaria</taxon>
    </lineage>
</organism>
<gene>
    <name evidence="1" type="ORF">BaRGS_00014359</name>
</gene>
<comment type="caution">
    <text evidence="1">The sequence shown here is derived from an EMBL/GenBank/DDBJ whole genome shotgun (WGS) entry which is preliminary data.</text>
</comment>
<evidence type="ECO:0000313" key="1">
    <source>
        <dbReference type="EMBL" id="KAK7494467.1"/>
    </source>
</evidence>
<feature type="non-terminal residue" evidence="1">
    <location>
        <position position="59"/>
    </location>
</feature>
<sequence length="59" mass="6382">ERRIYHCNTCDAAAKTNIKQQRSATATILHCMLIPPPPPLPSPPPGLRGFAALIPGYDT</sequence>
<dbReference type="AlphaFoldDB" id="A0ABD0L564"/>
<dbReference type="EMBL" id="JACVVK020000083">
    <property type="protein sequence ID" value="KAK7494467.1"/>
    <property type="molecule type" value="Genomic_DNA"/>
</dbReference>
<reference evidence="1 2" key="1">
    <citation type="journal article" date="2023" name="Sci. Data">
        <title>Genome assembly of the Korean intertidal mud-creeper Batillaria attramentaria.</title>
        <authorList>
            <person name="Patra A.K."/>
            <person name="Ho P.T."/>
            <person name="Jun S."/>
            <person name="Lee S.J."/>
            <person name="Kim Y."/>
            <person name="Won Y.J."/>
        </authorList>
    </citation>
    <scope>NUCLEOTIDE SEQUENCE [LARGE SCALE GENOMIC DNA]</scope>
    <source>
        <strain evidence="1">Wonlab-2016</strain>
    </source>
</reference>
<keyword evidence="2" id="KW-1185">Reference proteome</keyword>
<accession>A0ABD0L564</accession>
<dbReference type="Proteomes" id="UP001519460">
    <property type="component" value="Unassembled WGS sequence"/>
</dbReference>
<proteinExistence type="predicted"/>
<feature type="non-terminal residue" evidence="1">
    <location>
        <position position="1"/>
    </location>
</feature>